<name>A0AB37WX88_9PLEO</name>
<comment type="caution">
    <text evidence="1">The sequence shown here is derived from an EMBL/GenBank/DDBJ whole genome shotgun (WGS) entry which is preliminary data.</text>
</comment>
<evidence type="ECO:0000313" key="2">
    <source>
        <dbReference type="EMBL" id="RYN88422.1"/>
    </source>
</evidence>
<reference evidence="1" key="1">
    <citation type="submission" date="2017-10" db="EMBL/GenBank/DDBJ databases">
        <authorList>
            <person name="Armitage A.D."/>
            <person name="Barbara D.J."/>
            <person name="Woodhall J.W."/>
            <person name="Sreenivasaprasad S."/>
            <person name="Lane C.R."/>
            <person name="Clarkson J.P."/>
            <person name="Harrison R.J."/>
        </authorList>
    </citation>
    <scope>NUCLEOTIDE SEQUENCE</scope>
    <source>
        <strain evidence="1">FERA 1164</strain>
        <strain evidence="2">FERA 635</strain>
    </source>
</reference>
<keyword evidence="4" id="KW-1185">Reference proteome</keyword>
<organism evidence="1 3">
    <name type="scientific">Alternaria tenuissima</name>
    <dbReference type="NCBI Taxonomy" id="119927"/>
    <lineage>
        <taxon>Eukaryota</taxon>
        <taxon>Fungi</taxon>
        <taxon>Dikarya</taxon>
        <taxon>Ascomycota</taxon>
        <taxon>Pezizomycotina</taxon>
        <taxon>Dothideomycetes</taxon>
        <taxon>Pleosporomycetidae</taxon>
        <taxon>Pleosporales</taxon>
        <taxon>Pleosporineae</taxon>
        <taxon>Pleosporaceae</taxon>
        <taxon>Alternaria</taxon>
        <taxon>Alternaria sect. Alternaria</taxon>
        <taxon>Alternaria alternata complex</taxon>
    </lineage>
</organism>
<protein>
    <submittedName>
        <fullName evidence="1">Uncharacterized protein</fullName>
    </submittedName>
</protein>
<evidence type="ECO:0000313" key="3">
    <source>
        <dbReference type="Proteomes" id="UP000292340"/>
    </source>
</evidence>
<sequence length="80" mass="9474">MFKKMPNGTLRYNQPELARVAKVAERVESLQQQWQQKAANWQFEPDESGSDELLQDEREYQDIVRGDRTYVPPHIRLSLI</sequence>
<dbReference type="AlphaFoldDB" id="A0AB37WX88"/>
<reference evidence="1" key="2">
    <citation type="journal article" date="2019" name="bioRxiv">
        <title>Genomics, evolutionary history and diagnostics of the Alternaria alternata species group including apple and Asian pear pathotypes.</title>
        <authorList>
            <person name="Armitage A.D."/>
            <person name="Cockerton H.M."/>
            <person name="Sreenivasaprasad S."/>
            <person name="Woodhall J.W."/>
            <person name="Lane C.R."/>
            <person name="Harrison R.J."/>
            <person name="Clarkson J.P."/>
        </authorList>
    </citation>
    <scope>NUCLEOTIDE SEQUENCE</scope>
    <source>
        <strain evidence="1">FERA 1164</strain>
        <strain evidence="2">FERA 635</strain>
    </source>
</reference>
<gene>
    <name evidence="1" type="ORF">AA0115_g1300</name>
    <name evidence="2" type="ORF">AA0119_g11873</name>
</gene>
<evidence type="ECO:0000313" key="4">
    <source>
        <dbReference type="Proteomes" id="UP000293195"/>
    </source>
</evidence>
<dbReference type="EMBL" id="PDXB01000002">
    <property type="protein sequence ID" value="RYN37393.1"/>
    <property type="molecule type" value="Genomic_DNA"/>
</dbReference>
<evidence type="ECO:0000313" key="1">
    <source>
        <dbReference type="EMBL" id="RYN37393.1"/>
    </source>
</evidence>
<dbReference type="Proteomes" id="UP000293195">
    <property type="component" value="Unassembled WGS sequence"/>
</dbReference>
<accession>A0AB37WX88</accession>
<dbReference type="EMBL" id="PDXF01000098">
    <property type="protein sequence ID" value="RYN88422.1"/>
    <property type="molecule type" value="Genomic_DNA"/>
</dbReference>
<proteinExistence type="predicted"/>
<dbReference type="Proteomes" id="UP000292340">
    <property type="component" value="Unassembled WGS sequence"/>
</dbReference>